<evidence type="ECO:0000256" key="1">
    <source>
        <dbReference type="ARBA" id="ARBA00022741"/>
    </source>
</evidence>
<evidence type="ECO:0000313" key="5">
    <source>
        <dbReference type="Proteomes" id="UP000723463"/>
    </source>
</evidence>
<reference evidence="4" key="1">
    <citation type="journal article" date="2020" name="Fungal Divers.">
        <title>Resolving the Mortierellaceae phylogeny through synthesis of multi-gene phylogenetics and phylogenomics.</title>
        <authorList>
            <person name="Vandepol N."/>
            <person name="Liber J."/>
            <person name="Desiro A."/>
            <person name="Na H."/>
            <person name="Kennedy M."/>
            <person name="Barry K."/>
            <person name="Grigoriev I.V."/>
            <person name="Miller A.N."/>
            <person name="O'Donnell K."/>
            <person name="Stajich J.E."/>
            <person name="Bonito G."/>
        </authorList>
    </citation>
    <scope>NUCLEOTIDE SEQUENCE</scope>
    <source>
        <strain evidence="4">NRRL 2591</strain>
    </source>
</reference>
<dbReference type="Pfam" id="PF00012">
    <property type="entry name" value="HSP70"/>
    <property type="match status" value="1"/>
</dbReference>
<keyword evidence="4" id="KW-0346">Stress response</keyword>
<dbReference type="GO" id="GO:0030968">
    <property type="term" value="P:endoplasmic reticulum unfolded protein response"/>
    <property type="evidence" value="ECO:0007669"/>
    <property type="project" value="TreeGrafter"/>
</dbReference>
<dbReference type="SUPFAM" id="SSF53067">
    <property type="entry name" value="Actin-like ATPase domain"/>
    <property type="match status" value="1"/>
</dbReference>
<name>A0A9P6FE09_9FUNG</name>
<comment type="caution">
    <text evidence="4">The sequence shown here is derived from an EMBL/GenBank/DDBJ whole genome shotgun (WGS) entry which is preliminary data.</text>
</comment>
<dbReference type="PANTHER" id="PTHR45639">
    <property type="entry name" value="HSC70CB, ISOFORM G-RELATED"/>
    <property type="match status" value="1"/>
</dbReference>
<dbReference type="InterPro" id="IPR043129">
    <property type="entry name" value="ATPase_NBD"/>
</dbReference>
<accession>A0A9P6FE09</accession>
<dbReference type="EMBL" id="JAAAXW010000034">
    <property type="protein sequence ID" value="KAF9548073.1"/>
    <property type="molecule type" value="Genomic_DNA"/>
</dbReference>
<proteinExistence type="predicted"/>
<evidence type="ECO:0000313" key="4">
    <source>
        <dbReference type="EMBL" id="KAF9548073.1"/>
    </source>
</evidence>
<keyword evidence="5" id="KW-1185">Reference proteome</keyword>
<dbReference type="Proteomes" id="UP000723463">
    <property type="component" value="Unassembled WGS sequence"/>
</dbReference>
<keyword evidence="3" id="KW-0143">Chaperone</keyword>
<protein>
    <submittedName>
        <fullName evidence="4">Heat shock 70 kDa protein 6</fullName>
    </submittedName>
</protein>
<gene>
    <name evidence="4" type="primary">HSPA6</name>
    <name evidence="4" type="ORF">EC957_007356</name>
</gene>
<dbReference type="GO" id="GO:0140662">
    <property type="term" value="F:ATP-dependent protein folding chaperone"/>
    <property type="evidence" value="ECO:0007669"/>
    <property type="project" value="InterPro"/>
</dbReference>
<evidence type="ECO:0000256" key="2">
    <source>
        <dbReference type="ARBA" id="ARBA00022840"/>
    </source>
</evidence>
<dbReference type="Gene3D" id="3.30.30.30">
    <property type="match status" value="1"/>
</dbReference>
<dbReference type="InterPro" id="IPR013126">
    <property type="entry name" value="Hsp_70_fam"/>
</dbReference>
<dbReference type="AlphaFoldDB" id="A0A9P6FE09"/>
<keyword evidence="2" id="KW-0067">ATP-binding</keyword>
<dbReference type="PANTHER" id="PTHR45639:SF3">
    <property type="entry name" value="HYPOXIA UP-REGULATED PROTEIN 1"/>
    <property type="match status" value="1"/>
</dbReference>
<dbReference type="Gene3D" id="3.30.420.40">
    <property type="match status" value="2"/>
</dbReference>
<dbReference type="GO" id="GO:0034663">
    <property type="term" value="C:endoplasmic reticulum chaperone complex"/>
    <property type="evidence" value="ECO:0007669"/>
    <property type="project" value="TreeGrafter"/>
</dbReference>
<evidence type="ECO:0000256" key="3">
    <source>
        <dbReference type="ARBA" id="ARBA00023186"/>
    </source>
</evidence>
<keyword evidence="1" id="KW-0547">Nucleotide-binding</keyword>
<sequence>MSCFERSSLRASQPTRPFTFFAILIFTLTLLASSTLANIIGQTEKQDLSTITPEVTGLVLADPTRKVVDHPVDCPFYLPSFNSPPLEGILAIDLGISYTSAGYFKDDKFHYVLDNNGLPLIPSYVAIFNNPSTLSNNNTNTTQILFGQDAKDQLTTNPQNTIFNWQRLIRLPYGLAMIQIPAHVPTLRHLYRPEELTTLLVSHLKHLAETQAGINFTYAVVTIPSDDTPDQRHALDEAIEAAGLYGLRQIRRHLAPYLAYQLDRYQLDGDNVVMVNLDPEYLEVAVAEIDEGVYETMAILERTEVSHTTFQKT</sequence>
<dbReference type="GO" id="GO:0005524">
    <property type="term" value="F:ATP binding"/>
    <property type="evidence" value="ECO:0007669"/>
    <property type="project" value="UniProtKB-KW"/>
</dbReference>
<organism evidence="4 5">
    <name type="scientific">Mortierella hygrophila</name>
    <dbReference type="NCBI Taxonomy" id="979708"/>
    <lineage>
        <taxon>Eukaryota</taxon>
        <taxon>Fungi</taxon>
        <taxon>Fungi incertae sedis</taxon>
        <taxon>Mucoromycota</taxon>
        <taxon>Mortierellomycotina</taxon>
        <taxon>Mortierellomycetes</taxon>
        <taxon>Mortierellales</taxon>
        <taxon>Mortierellaceae</taxon>
        <taxon>Mortierella</taxon>
    </lineage>
</organism>